<dbReference type="InterPro" id="IPR038175">
    <property type="entry name" value="CBM21_dom_sf"/>
</dbReference>
<proteinExistence type="predicted"/>
<dbReference type="AlphaFoldDB" id="A0A183CPB2"/>
<evidence type="ECO:0000256" key="1">
    <source>
        <dbReference type="SAM" id="MobiDB-lite"/>
    </source>
</evidence>
<reference evidence="3" key="3">
    <citation type="submission" date="2016-06" db="UniProtKB">
        <authorList>
            <consortium name="WormBaseParasite"/>
        </authorList>
    </citation>
    <scope>IDENTIFICATION</scope>
</reference>
<feature type="region of interest" description="Disordered" evidence="1">
    <location>
        <begin position="212"/>
        <end position="233"/>
    </location>
</feature>
<evidence type="ECO:0000313" key="3">
    <source>
        <dbReference type="WBParaSite" id="GPLIN_001471900"/>
    </source>
</evidence>
<reference evidence="2" key="1">
    <citation type="submission" date="2013-12" db="EMBL/GenBank/DDBJ databases">
        <authorList>
            <person name="Aslett M."/>
        </authorList>
    </citation>
    <scope>NUCLEOTIDE SEQUENCE [LARGE SCALE GENOMIC DNA]</scope>
    <source>
        <strain evidence="2">Lindley</strain>
    </source>
</reference>
<reference evidence="2" key="2">
    <citation type="submission" date="2014-05" db="EMBL/GenBank/DDBJ databases">
        <title>The genome and life-stage specific transcriptomes of Globodera pallida elucidate key aspects of plant parasitism by a cyst nematode.</title>
        <authorList>
            <person name="Cotton J.A."/>
            <person name="Lilley C.J."/>
            <person name="Jones L.M."/>
            <person name="Kikuchi T."/>
            <person name="Reid A.J."/>
            <person name="Thorpe P."/>
            <person name="Tsai I.J."/>
            <person name="Beasley H."/>
            <person name="Blok V."/>
            <person name="Cock P.J.A."/>
            <person name="Van den Akker S.E."/>
            <person name="Holroyd N."/>
            <person name="Hunt M."/>
            <person name="Mantelin S."/>
            <person name="Naghra H."/>
            <person name="Pain A."/>
            <person name="Palomares-Rius J.E."/>
            <person name="Zarowiecki M."/>
            <person name="Berriman M."/>
            <person name="Jones J.T."/>
            <person name="Urwin P.E."/>
        </authorList>
    </citation>
    <scope>NUCLEOTIDE SEQUENCE [LARGE SCALE GENOMIC DNA]</scope>
    <source>
        <strain evidence="2">Lindley</strain>
    </source>
</reference>
<protein>
    <submittedName>
        <fullName evidence="3">CBM21 domain-containing protein</fullName>
    </submittedName>
</protein>
<keyword evidence="2" id="KW-1185">Reference proteome</keyword>
<evidence type="ECO:0000313" key="2">
    <source>
        <dbReference type="Proteomes" id="UP000050741"/>
    </source>
</evidence>
<organism evidence="2 3">
    <name type="scientific">Globodera pallida</name>
    <name type="common">Potato cyst nematode worm</name>
    <name type="synonym">Heterodera pallida</name>
    <dbReference type="NCBI Taxonomy" id="36090"/>
    <lineage>
        <taxon>Eukaryota</taxon>
        <taxon>Metazoa</taxon>
        <taxon>Ecdysozoa</taxon>
        <taxon>Nematoda</taxon>
        <taxon>Chromadorea</taxon>
        <taxon>Rhabditida</taxon>
        <taxon>Tylenchina</taxon>
        <taxon>Tylenchomorpha</taxon>
        <taxon>Tylenchoidea</taxon>
        <taxon>Heteroderidae</taxon>
        <taxon>Heteroderinae</taxon>
        <taxon>Globodera</taxon>
    </lineage>
</organism>
<dbReference type="Proteomes" id="UP000050741">
    <property type="component" value="Unassembled WGS sequence"/>
</dbReference>
<sequence length="260" mass="29228">MRKGHRTNTYGTFYPRSRVRWGRRTIGDERPTWSISDHLHQQQHYQPMSPRFSDSLLDASSSSDSSCLSMTVPMPSSLSVAFDCPYSTPSLPPSFKPPPDYVTVPLLLASVDIVMPAEPSPVVQLPFQVPLLSVELCHRRPSVDGSPSKAFDTFRFDVPLLRNNFSRVEFCVCFVAGSSSCEEAHWDSNEGKNFVLVSHDQYPTTTTLTPKDNACGDINHNHDEEDDDQQRTHGRTSAAINCRDGVGCICWRRQISHRIN</sequence>
<accession>A0A183CPB2</accession>
<dbReference type="Gene3D" id="2.60.40.2440">
    <property type="entry name" value="Carbohydrate binding type-21 domain"/>
    <property type="match status" value="1"/>
</dbReference>
<name>A0A183CPB2_GLOPA</name>
<dbReference type="WBParaSite" id="GPLIN_001471900">
    <property type="protein sequence ID" value="GPLIN_001471900"/>
    <property type="gene ID" value="GPLIN_001471900"/>
</dbReference>